<dbReference type="Proteomes" id="UP000663852">
    <property type="component" value="Unassembled WGS sequence"/>
</dbReference>
<accession>A0A814PJW5</accession>
<comment type="caution">
    <text evidence="2">The sequence shown here is derived from an EMBL/GenBank/DDBJ whole genome shotgun (WGS) entry which is preliminary data.</text>
</comment>
<sequence>MLFDEEFDYMSSQDNCVIDEQIDRFEAHYYAKSRKTKQKIKKASCPITKKTLKSQPTLLKWSCTNEKQTPKAQQKTFRYDHYPHKPKPFDCDEQFLDTSTRIDDENQQNFSSFRRRFYEMNHTLIKSSFGKYSNAQILNIRPASTNESIVQDFMEELPKTPIVPHLVYHELKLSNPTITFHYGFSVSNRNTSTRFLSRTYRYSTQNTRHGAIGLSGLLCCNSNSSVLACAAIYKRNKYLTVTESNRVICGYTNILRMIPLFIVDLKYFHRSKADGSWFRVPQVPPANIKKKNEIPEIIPKKYLRKVLDLINDHERRYNQYQIRSLSL</sequence>
<evidence type="ECO:0000313" key="3">
    <source>
        <dbReference type="Proteomes" id="UP000663828"/>
    </source>
</evidence>
<dbReference type="EMBL" id="CAJNOR010000636">
    <property type="protein sequence ID" value="CAF0968802.1"/>
    <property type="molecule type" value="Genomic_DNA"/>
</dbReference>
<organism evidence="2 4">
    <name type="scientific">Adineta ricciae</name>
    <name type="common">Rotifer</name>
    <dbReference type="NCBI Taxonomy" id="249248"/>
    <lineage>
        <taxon>Eukaryota</taxon>
        <taxon>Metazoa</taxon>
        <taxon>Spiralia</taxon>
        <taxon>Gnathifera</taxon>
        <taxon>Rotifera</taxon>
        <taxon>Eurotatoria</taxon>
        <taxon>Bdelloidea</taxon>
        <taxon>Adinetida</taxon>
        <taxon>Adinetidae</taxon>
        <taxon>Adineta</taxon>
    </lineage>
</organism>
<evidence type="ECO:0000313" key="2">
    <source>
        <dbReference type="EMBL" id="CAF1107019.1"/>
    </source>
</evidence>
<keyword evidence="3" id="KW-1185">Reference proteome</keyword>
<proteinExistence type="predicted"/>
<evidence type="ECO:0000313" key="4">
    <source>
        <dbReference type="Proteomes" id="UP000663852"/>
    </source>
</evidence>
<name>A0A814PJW5_ADIRI</name>
<reference evidence="2" key="1">
    <citation type="submission" date="2021-02" db="EMBL/GenBank/DDBJ databases">
        <authorList>
            <person name="Nowell W R."/>
        </authorList>
    </citation>
    <scope>NUCLEOTIDE SEQUENCE</scope>
</reference>
<dbReference type="Proteomes" id="UP000663828">
    <property type="component" value="Unassembled WGS sequence"/>
</dbReference>
<dbReference type="EMBL" id="CAJNOJ010000099">
    <property type="protein sequence ID" value="CAF1107019.1"/>
    <property type="molecule type" value="Genomic_DNA"/>
</dbReference>
<protein>
    <submittedName>
        <fullName evidence="2">Uncharacterized protein</fullName>
    </submittedName>
</protein>
<evidence type="ECO:0000313" key="1">
    <source>
        <dbReference type="EMBL" id="CAF0968802.1"/>
    </source>
</evidence>
<dbReference type="AlphaFoldDB" id="A0A814PJW5"/>
<dbReference type="OrthoDB" id="421809at2759"/>
<gene>
    <name evidence="2" type="ORF">EDS130_LOCUS20297</name>
    <name evidence="1" type="ORF">XAT740_LOCUS11553</name>
</gene>